<dbReference type="RefSeq" id="WP_149839872.1">
    <property type="nucleotide sequence ID" value="NZ_VUOC01000004.1"/>
</dbReference>
<dbReference type="PRINTS" id="PR00344">
    <property type="entry name" value="BCTRLSENSOR"/>
</dbReference>
<name>A0A5B2VGJ9_9BACT</name>
<evidence type="ECO:0000256" key="5">
    <source>
        <dbReference type="ARBA" id="ARBA00022777"/>
    </source>
</evidence>
<dbReference type="CDD" id="cd17546">
    <property type="entry name" value="REC_hyHK_CKI1_RcsC-like"/>
    <property type="match status" value="1"/>
</dbReference>
<dbReference type="InterPro" id="IPR036097">
    <property type="entry name" value="HisK_dim/P_sf"/>
</dbReference>
<dbReference type="Pfam" id="PF02518">
    <property type="entry name" value="HATPase_c"/>
    <property type="match status" value="1"/>
</dbReference>
<dbReference type="CDD" id="cd00082">
    <property type="entry name" value="HisKA"/>
    <property type="match status" value="1"/>
</dbReference>
<evidence type="ECO:0000313" key="11">
    <source>
        <dbReference type="Proteomes" id="UP000324611"/>
    </source>
</evidence>
<protein>
    <recommendedName>
        <fullName evidence="2">histidine kinase</fullName>
        <ecNumber evidence="2">2.7.13.3</ecNumber>
    </recommendedName>
</protein>
<gene>
    <name evidence="10" type="ORF">F0L74_20965</name>
</gene>
<dbReference type="InterPro" id="IPR003594">
    <property type="entry name" value="HATPase_dom"/>
</dbReference>
<evidence type="ECO:0000259" key="9">
    <source>
        <dbReference type="PROSITE" id="PS50110"/>
    </source>
</evidence>
<dbReference type="SUPFAM" id="SSF52172">
    <property type="entry name" value="CheY-like"/>
    <property type="match status" value="1"/>
</dbReference>
<dbReference type="SUPFAM" id="SSF55874">
    <property type="entry name" value="ATPase domain of HSP90 chaperone/DNA topoisomerase II/histidine kinase"/>
    <property type="match status" value="1"/>
</dbReference>
<dbReference type="Pfam" id="PF00072">
    <property type="entry name" value="Response_reg"/>
    <property type="match status" value="1"/>
</dbReference>
<feature type="transmembrane region" description="Helical" evidence="7">
    <location>
        <begin position="77"/>
        <end position="94"/>
    </location>
</feature>
<feature type="domain" description="Histidine kinase" evidence="8">
    <location>
        <begin position="211"/>
        <end position="429"/>
    </location>
</feature>
<feature type="transmembrane region" description="Helical" evidence="7">
    <location>
        <begin position="53"/>
        <end position="70"/>
    </location>
</feature>
<dbReference type="PANTHER" id="PTHR43047">
    <property type="entry name" value="TWO-COMPONENT HISTIDINE PROTEIN KINASE"/>
    <property type="match status" value="1"/>
</dbReference>
<feature type="transmembrane region" description="Helical" evidence="7">
    <location>
        <begin position="126"/>
        <end position="143"/>
    </location>
</feature>
<reference evidence="10 11" key="1">
    <citation type="submission" date="2019-09" db="EMBL/GenBank/DDBJ databases">
        <title>Chitinophaga ginsengihumi sp. nov., isolated from soil of ginseng rhizosphere.</title>
        <authorList>
            <person name="Lee J."/>
        </authorList>
    </citation>
    <scope>NUCLEOTIDE SEQUENCE [LARGE SCALE GENOMIC DNA]</scope>
    <source>
        <strain evidence="10 11">BN140078</strain>
    </source>
</reference>
<dbReference type="InterPro" id="IPR011006">
    <property type="entry name" value="CheY-like_superfamily"/>
</dbReference>
<comment type="caution">
    <text evidence="10">The sequence shown here is derived from an EMBL/GenBank/DDBJ whole genome shotgun (WGS) entry which is preliminary data.</text>
</comment>
<keyword evidence="11" id="KW-1185">Reference proteome</keyword>
<evidence type="ECO:0000256" key="7">
    <source>
        <dbReference type="SAM" id="Phobius"/>
    </source>
</evidence>
<dbReference type="EMBL" id="VUOC01000004">
    <property type="protein sequence ID" value="KAA2238693.1"/>
    <property type="molecule type" value="Genomic_DNA"/>
</dbReference>
<keyword evidence="7" id="KW-1133">Transmembrane helix</keyword>
<dbReference type="Gene3D" id="1.10.287.130">
    <property type="match status" value="1"/>
</dbReference>
<dbReference type="AlphaFoldDB" id="A0A5B2VGJ9"/>
<evidence type="ECO:0000259" key="8">
    <source>
        <dbReference type="PROSITE" id="PS50109"/>
    </source>
</evidence>
<evidence type="ECO:0000256" key="1">
    <source>
        <dbReference type="ARBA" id="ARBA00000085"/>
    </source>
</evidence>
<comment type="catalytic activity">
    <reaction evidence="1">
        <text>ATP + protein L-histidine = ADP + protein N-phospho-L-histidine.</text>
        <dbReference type="EC" id="2.7.13.3"/>
    </reaction>
</comment>
<dbReference type="InterPro" id="IPR004358">
    <property type="entry name" value="Sig_transdc_His_kin-like_C"/>
</dbReference>
<keyword evidence="4" id="KW-0808">Transferase</keyword>
<evidence type="ECO:0000256" key="3">
    <source>
        <dbReference type="ARBA" id="ARBA00022553"/>
    </source>
</evidence>
<reference evidence="10 11" key="2">
    <citation type="submission" date="2019-09" db="EMBL/GenBank/DDBJ databases">
        <authorList>
            <person name="Jin C."/>
        </authorList>
    </citation>
    <scope>NUCLEOTIDE SEQUENCE [LARGE SCALE GENOMIC DNA]</scope>
    <source>
        <strain evidence="10 11">BN140078</strain>
    </source>
</reference>
<dbReference type="GO" id="GO:0009927">
    <property type="term" value="F:histidine phosphotransfer kinase activity"/>
    <property type="evidence" value="ECO:0007669"/>
    <property type="project" value="TreeGrafter"/>
</dbReference>
<dbReference type="SMART" id="SM00387">
    <property type="entry name" value="HATPase_c"/>
    <property type="match status" value="1"/>
</dbReference>
<evidence type="ECO:0000256" key="4">
    <source>
        <dbReference type="ARBA" id="ARBA00022679"/>
    </source>
</evidence>
<dbReference type="PANTHER" id="PTHR43047:SF72">
    <property type="entry name" value="OSMOSENSING HISTIDINE PROTEIN KINASE SLN1"/>
    <property type="match status" value="1"/>
</dbReference>
<dbReference type="Gene3D" id="3.40.50.2300">
    <property type="match status" value="1"/>
</dbReference>
<dbReference type="PROSITE" id="PS50109">
    <property type="entry name" value="HIS_KIN"/>
    <property type="match status" value="1"/>
</dbReference>
<dbReference type="SMART" id="SM00388">
    <property type="entry name" value="HisKA"/>
    <property type="match status" value="1"/>
</dbReference>
<evidence type="ECO:0000256" key="2">
    <source>
        <dbReference type="ARBA" id="ARBA00012438"/>
    </source>
</evidence>
<evidence type="ECO:0000313" key="10">
    <source>
        <dbReference type="EMBL" id="KAA2238693.1"/>
    </source>
</evidence>
<keyword evidence="7" id="KW-0472">Membrane</keyword>
<dbReference type="SMART" id="SM00448">
    <property type="entry name" value="REC"/>
    <property type="match status" value="1"/>
</dbReference>
<keyword evidence="3 6" id="KW-0597">Phosphoprotein</keyword>
<dbReference type="GO" id="GO:0000155">
    <property type="term" value="F:phosphorelay sensor kinase activity"/>
    <property type="evidence" value="ECO:0007669"/>
    <property type="project" value="InterPro"/>
</dbReference>
<feature type="modified residue" description="4-aspartylphosphate" evidence="6">
    <location>
        <position position="501"/>
    </location>
</feature>
<sequence>MTLLTRLVRNGAADADEITGHGVIAVNRFSLVAFVLTCCFGVLFYLLTGELKVWIATFTEAGALIVVLALNKARKYVAASFSFIITVNASLIYFSGILAAIIEVHLAFLLLFGASLLFFREDKYRVASIIITAITVGICEYNYSYPFITPLLNSEGEQQLLRWGARPGIILLDALVIWYYKKNNEALVKSLTKRTEELEAANTSKNFFIRVTNHELKGPLNAIHEISQTLLLHDEVEEHPVLKPLAEDLYAASNTAMQEVSNVLDMSQIEAGKINNIENTPFNIRLLLTNLCKVHQYSANRKQVYIVTEFHEQLPAQVVSDKAKLTKVIRNLLVNAVKFTANKSKVILRAYVKDAQLHISVKDQGKGIPPDRLRTIFEAFETEQNSLMEGSGLGLYITRHFVALLGGHITVHSSPKDGTTFTIQLPLRTAREEALQGGVATAADTAFYRGKRILICEDNLMSQQYLARFLERNGCTIFVAENGEAGMAIAEREPLDLAIVDSHMPVMSGRDTITHIRQHPQLRQLPVIVLSGDAYKGEDEELLMAGANEYLLKPVDFKTLGEVMRKYLTSPIAGFFPPPAQAI</sequence>
<dbReference type="PROSITE" id="PS50110">
    <property type="entry name" value="RESPONSE_REGULATORY"/>
    <property type="match status" value="1"/>
</dbReference>
<keyword evidence="7" id="KW-0812">Transmembrane</keyword>
<organism evidence="10 11">
    <name type="scientific">Chitinophaga agrisoli</name>
    <dbReference type="NCBI Taxonomy" id="2607653"/>
    <lineage>
        <taxon>Bacteria</taxon>
        <taxon>Pseudomonadati</taxon>
        <taxon>Bacteroidota</taxon>
        <taxon>Chitinophagia</taxon>
        <taxon>Chitinophagales</taxon>
        <taxon>Chitinophagaceae</taxon>
        <taxon>Chitinophaga</taxon>
    </lineage>
</organism>
<dbReference type="EC" id="2.7.13.3" evidence="2"/>
<accession>A0A5B2VGJ9</accession>
<dbReference type="CDD" id="cd00075">
    <property type="entry name" value="HATPase"/>
    <property type="match status" value="1"/>
</dbReference>
<keyword evidence="5" id="KW-0418">Kinase</keyword>
<dbReference type="InterPro" id="IPR005467">
    <property type="entry name" value="His_kinase_dom"/>
</dbReference>
<evidence type="ECO:0000256" key="6">
    <source>
        <dbReference type="PROSITE-ProRule" id="PRU00169"/>
    </source>
</evidence>
<dbReference type="Gene3D" id="3.30.565.10">
    <property type="entry name" value="Histidine kinase-like ATPase, C-terminal domain"/>
    <property type="match status" value="1"/>
</dbReference>
<feature type="transmembrane region" description="Helical" evidence="7">
    <location>
        <begin position="29"/>
        <end position="47"/>
    </location>
</feature>
<dbReference type="GO" id="GO:0005886">
    <property type="term" value="C:plasma membrane"/>
    <property type="evidence" value="ECO:0007669"/>
    <property type="project" value="TreeGrafter"/>
</dbReference>
<dbReference type="Proteomes" id="UP000324611">
    <property type="component" value="Unassembled WGS sequence"/>
</dbReference>
<dbReference type="InterPro" id="IPR036890">
    <property type="entry name" value="HATPase_C_sf"/>
</dbReference>
<proteinExistence type="predicted"/>
<feature type="transmembrane region" description="Helical" evidence="7">
    <location>
        <begin position="100"/>
        <end position="119"/>
    </location>
</feature>
<dbReference type="InterPro" id="IPR003661">
    <property type="entry name" value="HisK_dim/P_dom"/>
</dbReference>
<feature type="domain" description="Response regulatory" evidence="9">
    <location>
        <begin position="452"/>
        <end position="568"/>
    </location>
</feature>
<dbReference type="InterPro" id="IPR001789">
    <property type="entry name" value="Sig_transdc_resp-reg_receiver"/>
</dbReference>
<dbReference type="SUPFAM" id="SSF47384">
    <property type="entry name" value="Homodimeric domain of signal transducing histidine kinase"/>
    <property type="match status" value="1"/>
</dbReference>